<keyword evidence="1" id="KW-1133">Transmembrane helix</keyword>
<keyword evidence="1" id="KW-0472">Membrane</keyword>
<evidence type="ECO:0000313" key="2">
    <source>
        <dbReference type="EMBL" id="NYS47652.1"/>
    </source>
</evidence>
<evidence type="ECO:0000313" key="3">
    <source>
        <dbReference type="Proteomes" id="UP000531840"/>
    </source>
</evidence>
<dbReference type="Pfam" id="PF19478">
    <property type="entry name" value="TrbL_2"/>
    <property type="match status" value="1"/>
</dbReference>
<gene>
    <name evidence="2" type="ORF">HZY85_05535</name>
</gene>
<evidence type="ECO:0000256" key="1">
    <source>
        <dbReference type="SAM" id="Phobius"/>
    </source>
</evidence>
<proteinExistence type="predicted"/>
<name>A0ABX2T1X7_9BACL</name>
<sequence>MSTGFWDIGKNFAKGAAETFVNSGGVGIVNSQELLGKGLEEFSPTIYAIMETIHKNAFMPIAGAILCVGALNEVYSILVSRNSGNENYILDILKYFIKFAATLVLIFNSFKLVNGLFEIGAWLSKKIMEVSGLDGNLPEFDMTAINTLIEGMDNWPAFGVGIILYILSIVAFLVGIFSYIFVLSWAYECYLFISASAIPMGAFVSEEHKSMTTNYAKDGLALIIQGGMFIVAFAIYKAMISSVSLTGASKDSIWAILLTIVAPPFLLLTMYGKMGSISSKIVGKI</sequence>
<feature type="transmembrane region" description="Helical" evidence="1">
    <location>
        <begin position="185"/>
        <end position="204"/>
    </location>
</feature>
<feature type="transmembrane region" description="Helical" evidence="1">
    <location>
        <begin position="57"/>
        <end position="75"/>
    </location>
</feature>
<dbReference type="RefSeq" id="WP_179941440.1">
    <property type="nucleotide sequence ID" value="NZ_JACBYF010000010.1"/>
</dbReference>
<evidence type="ECO:0008006" key="4">
    <source>
        <dbReference type="Google" id="ProtNLM"/>
    </source>
</evidence>
<keyword evidence="1" id="KW-0812">Transmembrane</keyword>
<dbReference type="InterPro" id="IPR045798">
    <property type="entry name" value="TrbL_Firmicutes"/>
</dbReference>
<feature type="transmembrane region" description="Helical" evidence="1">
    <location>
        <begin position="252"/>
        <end position="271"/>
    </location>
</feature>
<feature type="transmembrane region" description="Helical" evidence="1">
    <location>
        <begin position="95"/>
        <end position="117"/>
    </location>
</feature>
<keyword evidence="3" id="KW-1185">Reference proteome</keyword>
<protein>
    <recommendedName>
        <fullName evidence="4">TrbL/VirB6 plasmid conjugal transfer protein</fullName>
    </recommendedName>
</protein>
<feature type="transmembrane region" description="Helical" evidence="1">
    <location>
        <begin position="157"/>
        <end position="179"/>
    </location>
</feature>
<organism evidence="2 3">
    <name type="scientific">Gemelliphila palaticanis</name>
    <dbReference type="NCBI Taxonomy" id="81950"/>
    <lineage>
        <taxon>Bacteria</taxon>
        <taxon>Bacillati</taxon>
        <taxon>Bacillota</taxon>
        <taxon>Bacilli</taxon>
        <taxon>Bacillales</taxon>
        <taxon>Gemellaceae</taxon>
        <taxon>Gemelliphila</taxon>
    </lineage>
</organism>
<accession>A0ABX2T1X7</accession>
<feature type="transmembrane region" description="Helical" evidence="1">
    <location>
        <begin position="220"/>
        <end position="240"/>
    </location>
</feature>
<dbReference type="EMBL" id="JACBYF010000010">
    <property type="protein sequence ID" value="NYS47652.1"/>
    <property type="molecule type" value="Genomic_DNA"/>
</dbReference>
<reference evidence="2 3" key="1">
    <citation type="submission" date="2020-07" db="EMBL/GenBank/DDBJ databases">
        <title>MOT database genomes.</title>
        <authorList>
            <person name="Joseph S."/>
            <person name="Aduse-Opoku J."/>
            <person name="Hashim A."/>
            <person name="Wade W."/>
            <person name="Curtis M."/>
        </authorList>
    </citation>
    <scope>NUCLEOTIDE SEQUENCE [LARGE SCALE GENOMIC DNA]</scope>
    <source>
        <strain evidence="2 3">CIP 106318</strain>
    </source>
</reference>
<comment type="caution">
    <text evidence="2">The sequence shown here is derived from an EMBL/GenBank/DDBJ whole genome shotgun (WGS) entry which is preliminary data.</text>
</comment>
<dbReference type="Proteomes" id="UP000531840">
    <property type="component" value="Unassembled WGS sequence"/>
</dbReference>